<keyword evidence="6" id="KW-0445">Lipid transport</keyword>
<dbReference type="GO" id="GO:0008289">
    <property type="term" value="F:lipid binding"/>
    <property type="evidence" value="ECO:0007669"/>
    <property type="project" value="UniProtKB-KW"/>
</dbReference>
<keyword evidence="14" id="KW-1185">Reference proteome</keyword>
<dbReference type="HAMAP" id="MF_03105">
    <property type="entry name" value="Mdm34"/>
    <property type="match status" value="1"/>
</dbReference>
<evidence type="ECO:0000259" key="12">
    <source>
        <dbReference type="PROSITE" id="PS51847"/>
    </source>
</evidence>
<keyword evidence="2" id="KW-0813">Transport</keyword>
<evidence type="ECO:0000256" key="8">
    <source>
        <dbReference type="ARBA" id="ARBA00023128"/>
    </source>
</evidence>
<evidence type="ECO:0000256" key="2">
    <source>
        <dbReference type="ARBA" id="ARBA00022448"/>
    </source>
</evidence>
<feature type="compositionally biased region" description="Low complexity" evidence="11">
    <location>
        <begin position="217"/>
        <end position="229"/>
    </location>
</feature>
<evidence type="ECO:0000256" key="5">
    <source>
        <dbReference type="ARBA" id="ARBA00022787"/>
    </source>
</evidence>
<name>A0A9N8Z8P6_9GLOM</name>
<evidence type="ECO:0000256" key="11">
    <source>
        <dbReference type="SAM" id="MobiDB-lite"/>
    </source>
</evidence>
<dbReference type="CDD" id="cd21673">
    <property type="entry name" value="SMP_Mdm34"/>
    <property type="match status" value="1"/>
</dbReference>
<evidence type="ECO:0000256" key="4">
    <source>
        <dbReference type="ARBA" id="ARBA00022692"/>
    </source>
</evidence>
<gene>
    <name evidence="10" type="primary">MDM34</name>
    <name evidence="13" type="ORF">ALEPTO_LOCUS2503</name>
</gene>
<evidence type="ECO:0000256" key="1">
    <source>
        <dbReference type="ARBA" id="ARBA00004370"/>
    </source>
</evidence>
<evidence type="ECO:0000313" key="13">
    <source>
        <dbReference type="EMBL" id="CAG8481350.1"/>
    </source>
</evidence>
<dbReference type="PANTHER" id="PTHR28185">
    <property type="entry name" value="MITOCHONDRIAL DISTRIBUTION AND MORPHOLOGY PROTEIN 34"/>
    <property type="match status" value="1"/>
</dbReference>
<dbReference type="GO" id="GO:0015914">
    <property type="term" value="P:phospholipid transport"/>
    <property type="evidence" value="ECO:0007669"/>
    <property type="project" value="TreeGrafter"/>
</dbReference>
<comment type="similarity">
    <text evidence="10">Belongs to the MDM34 family.</text>
</comment>
<evidence type="ECO:0000256" key="9">
    <source>
        <dbReference type="ARBA" id="ARBA00023136"/>
    </source>
</evidence>
<evidence type="ECO:0000313" key="14">
    <source>
        <dbReference type="Proteomes" id="UP000789508"/>
    </source>
</evidence>
<feature type="region of interest" description="Disordered" evidence="11">
    <location>
        <begin position="28"/>
        <end position="47"/>
    </location>
</feature>
<keyword evidence="9 10" id="KW-0472">Membrane</keyword>
<reference evidence="13" key="1">
    <citation type="submission" date="2021-06" db="EMBL/GenBank/DDBJ databases">
        <authorList>
            <person name="Kallberg Y."/>
            <person name="Tangrot J."/>
            <person name="Rosling A."/>
        </authorList>
    </citation>
    <scope>NUCLEOTIDE SEQUENCE</scope>
    <source>
        <strain evidence="13">FL130A</strain>
    </source>
</reference>
<feature type="region of interest" description="Disordered" evidence="11">
    <location>
        <begin position="355"/>
        <end position="376"/>
    </location>
</feature>
<feature type="region of interest" description="Disordered" evidence="11">
    <location>
        <begin position="207"/>
        <end position="229"/>
    </location>
</feature>
<dbReference type="InterPro" id="IPR027536">
    <property type="entry name" value="MDM34"/>
</dbReference>
<comment type="subcellular location">
    <subcellularLocation>
        <location evidence="1">Membrane</location>
    </subcellularLocation>
    <subcellularLocation>
        <location evidence="10">Mitochondrion outer membrane</location>
        <topology evidence="10">Multi-pass membrane protein</topology>
    </subcellularLocation>
    <text evidence="10">The ERMES/MDM complex localizes to a few discrete foci (around 10 per single cell), that represent mitochondria-endoplasmic reticulum junctions. These foci are often found next to mtDNA nucleoids.</text>
</comment>
<keyword evidence="8 10" id="KW-0496">Mitochondrion</keyword>
<organism evidence="13 14">
    <name type="scientific">Ambispora leptoticha</name>
    <dbReference type="NCBI Taxonomy" id="144679"/>
    <lineage>
        <taxon>Eukaryota</taxon>
        <taxon>Fungi</taxon>
        <taxon>Fungi incertae sedis</taxon>
        <taxon>Mucoromycota</taxon>
        <taxon>Glomeromycotina</taxon>
        <taxon>Glomeromycetes</taxon>
        <taxon>Archaeosporales</taxon>
        <taxon>Ambisporaceae</taxon>
        <taxon>Ambispora</taxon>
    </lineage>
</organism>
<keyword evidence="3 10" id="KW-1134">Transmembrane beta strand</keyword>
<comment type="function">
    <text evidence="10">Component of the ERMES/MDM complex, which serves as a molecular tether to connect the endoplasmic reticulum (ER) and mitochondria. Components of this complex are involved in the control of mitochondrial shape and protein biogenesis, and function in nonvesicular lipid trafficking between the ER and mitochondria. MDM34 is required for the interaction of the ER-resident membrane protein MMM1 and the outer mitochondrial membrane-resident beta-barrel protein MDM10.</text>
</comment>
<keyword evidence="5 10" id="KW-1000">Mitochondrion outer membrane</keyword>
<feature type="domain" description="SMP-LTD" evidence="12">
    <location>
        <begin position="1"/>
        <end position="193"/>
    </location>
</feature>
<dbReference type="GO" id="GO:1990456">
    <property type="term" value="P:mitochondrion-endoplasmic reticulum membrane tethering"/>
    <property type="evidence" value="ECO:0007669"/>
    <property type="project" value="TreeGrafter"/>
</dbReference>
<accession>A0A9N8Z8P6</accession>
<keyword evidence="7" id="KW-0446">Lipid-binding</keyword>
<dbReference type="GO" id="GO:0007005">
    <property type="term" value="P:mitochondrion organization"/>
    <property type="evidence" value="ECO:0007669"/>
    <property type="project" value="InterPro"/>
</dbReference>
<proteinExistence type="inferred from homology"/>
<dbReference type="Proteomes" id="UP000789508">
    <property type="component" value="Unassembled WGS sequence"/>
</dbReference>
<comment type="caution">
    <text evidence="13">The sequence shown here is derived from an EMBL/GenBank/DDBJ whole genome shotgun (WGS) entry which is preliminary data.</text>
</comment>
<evidence type="ECO:0000256" key="3">
    <source>
        <dbReference type="ARBA" id="ARBA00022452"/>
    </source>
</evidence>
<comment type="subunit">
    <text evidence="10">Component of the ER-mitochondria encounter structure (ERMES) or MDM complex, composed of MMM1, MDM10, MDM12 and MDM34.</text>
</comment>
<dbReference type="InterPro" id="IPR031468">
    <property type="entry name" value="SMP_LBD"/>
</dbReference>
<dbReference type="OrthoDB" id="17927at2759"/>
<evidence type="ECO:0000256" key="7">
    <source>
        <dbReference type="ARBA" id="ARBA00023121"/>
    </source>
</evidence>
<dbReference type="AlphaFoldDB" id="A0A9N8Z8P6"/>
<dbReference type="GO" id="GO:0032865">
    <property type="term" value="C:ERMES complex"/>
    <property type="evidence" value="ECO:0007669"/>
    <property type="project" value="UniProtKB-UniRule"/>
</dbReference>
<dbReference type="Pfam" id="PF26545">
    <property type="entry name" value="Mdm34_N"/>
    <property type="match status" value="1"/>
</dbReference>
<evidence type="ECO:0000256" key="10">
    <source>
        <dbReference type="HAMAP-Rule" id="MF_03105"/>
    </source>
</evidence>
<dbReference type="EMBL" id="CAJVPS010000373">
    <property type="protein sequence ID" value="CAG8481350.1"/>
    <property type="molecule type" value="Genomic_DNA"/>
</dbReference>
<keyword evidence="4 10" id="KW-0812">Transmembrane</keyword>
<protein>
    <recommendedName>
        <fullName evidence="10">Mitochondrial distribution and morphology protein 34</fullName>
    </recommendedName>
</protein>
<dbReference type="PANTHER" id="PTHR28185:SF1">
    <property type="entry name" value="MITOCHONDRIAL DISTRIBUTION AND MORPHOLOGY PROTEIN 34"/>
    <property type="match status" value="1"/>
</dbReference>
<evidence type="ECO:0000256" key="6">
    <source>
        <dbReference type="ARBA" id="ARBA00023055"/>
    </source>
</evidence>
<comment type="domain">
    <text evidence="10">Lacks alpha-helical transmembrane segments, suggesting that it resides in the membrane via beta-sheet conformations similar to those predicted for other outer membrane proteins and porin.</text>
</comment>
<sequence>MAFHFNWPSFSPEFIEQSRQLLNSALNKRTEPGHTGEGENEEHRGGDIGAPELEILEIGELALDKFRGIFKLTYSGDAYLVLQTKVQANPMNNNKLETTSYTRRGILAADQPLVVPMLLRLSNLKLRGIVVLVVSKQKGITLVFKNDPLESVDVSSTFDSVISVQRFLQTEIEKRLRIMFQEDLPSIVHQLSLQKWLNNDKKNNGSCNINEKTLEKSNSPSRSSSTTTFSSFERSPFIEHRTSAFNDYFTESDALPYETMSMPELSGGGGYFSPSSTPSSELSANTSPDASFYAEDGYSMMGGDLESLDGFSAYSTYSNFGELFDKEKGLKAISQQDKSNQLLDSSRPRVLHRQGLAATAGKPPQERRECSQNATTTATARIRSTAIRNIGCCPTRNFNEFQSHNLTVHSHLTTSHLSILSTSNQQKTVK</sequence>
<dbReference type="InterPro" id="IPR058825">
    <property type="entry name" value="MDM34_N"/>
</dbReference>
<dbReference type="PROSITE" id="PS51847">
    <property type="entry name" value="SMP"/>
    <property type="match status" value="1"/>
</dbReference>
<feature type="compositionally biased region" description="Basic and acidic residues" evidence="11">
    <location>
        <begin position="28"/>
        <end position="46"/>
    </location>
</feature>